<dbReference type="InterPro" id="IPR015797">
    <property type="entry name" value="NUDIX_hydrolase-like_dom_sf"/>
</dbReference>
<dbReference type="Proteomes" id="UP000637695">
    <property type="component" value="Unassembled WGS sequence"/>
</dbReference>
<evidence type="ECO:0000256" key="1">
    <source>
        <dbReference type="SAM" id="MobiDB-lite"/>
    </source>
</evidence>
<dbReference type="Gene3D" id="3.90.79.10">
    <property type="entry name" value="Nucleoside Triphosphate Pyrophosphohydrolase"/>
    <property type="match status" value="1"/>
</dbReference>
<feature type="domain" description="Nudix hydrolase" evidence="2">
    <location>
        <begin position="43"/>
        <end position="185"/>
    </location>
</feature>
<dbReference type="InterPro" id="IPR000086">
    <property type="entry name" value="NUDIX_hydrolase_dom"/>
</dbReference>
<dbReference type="CDD" id="cd04692">
    <property type="entry name" value="NUDIX_Hydrolase"/>
    <property type="match status" value="1"/>
</dbReference>
<dbReference type="PANTHER" id="PTHR10885:SF20">
    <property type="entry name" value="NUDIX HYDROLASE DOMAIN-CONTAINING PROTEIN"/>
    <property type="match status" value="1"/>
</dbReference>
<evidence type="ECO:0000313" key="3">
    <source>
        <dbReference type="EMBL" id="GGJ09140.1"/>
    </source>
</evidence>
<evidence type="ECO:0000313" key="4">
    <source>
        <dbReference type="Proteomes" id="UP000637695"/>
    </source>
</evidence>
<protein>
    <recommendedName>
        <fullName evidence="2">Nudix hydrolase domain-containing protein</fullName>
    </recommendedName>
</protein>
<dbReference type="GO" id="GO:0004452">
    <property type="term" value="F:isopentenyl-diphosphate delta-isomerase activity"/>
    <property type="evidence" value="ECO:0007669"/>
    <property type="project" value="TreeGrafter"/>
</dbReference>
<name>A0A917KCF8_9BACL</name>
<dbReference type="GO" id="GO:0005737">
    <property type="term" value="C:cytoplasm"/>
    <property type="evidence" value="ECO:0007669"/>
    <property type="project" value="TreeGrafter"/>
</dbReference>
<proteinExistence type="predicted"/>
<keyword evidence="4" id="KW-1185">Reference proteome</keyword>
<dbReference type="RefSeq" id="WP_188882531.1">
    <property type="nucleotide sequence ID" value="NZ_BMOY01000028.1"/>
</dbReference>
<dbReference type="Pfam" id="PF00293">
    <property type="entry name" value="NUDIX"/>
    <property type="match status" value="1"/>
</dbReference>
<dbReference type="PROSITE" id="PS51462">
    <property type="entry name" value="NUDIX"/>
    <property type="match status" value="1"/>
</dbReference>
<dbReference type="SUPFAM" id="SSF55811">
    <property type="entry name" value="Nudix"/>
    <property type="match status" value="1"/>
</dbReference>
<dbReference type="PANTHER" id="PTHR10885">
    <property type="entry name" value="ISOPENTENYL-DIPHOSPHATE DELTA-ISOMERASE"/>
    <property type="match status" value="1"/>
</dbReference>
<comment type="caution">
    <text evidence="3">The sequence shown here is derived from an EMBL/GenBank/DDBJ whole genome shotgun (WGS) entry which is preliminary data.</text>
</comment>
<gene>
    <name evidence="3" type="ORF">GCM10010885_17770</name>
</gene>
<reference evidence="3" key="1">
    <citation type="journal article" date="2014" name="Int. J. Syst. Evol. Microbiol.">
        <title>Complete genome sequence of Corynebacterium casei LMG S-19264T (=DSM 44701T), isolated from a smear-ripened cheese.</title>
        <authorList>
            <consortium name="US DOE Joint Genome Institute (JGI-PGF)"/>
            <person name="Walter F."/>
            <person name="Albersmeier A."/>
            <person name="Kalinowski J."/>
            <person name="Ruckert C."/>
        </authorList>
    </citation>
    <scope>NUCLEOTIDE SEQUENCE</scope>
    <source>
        <strain evidence="3">JCM 18487</strain>
    </source>
</reference>
<dbReference type="EMBL" id="BMOY01000028">
    <property type="protein sequence ID" value="GGJ09140.1"/>
    <property type="molecule type" value="Genomic_DNA"/>
</dbReference>
<reference evidence="3" key="2">
    <citation type="submission" date="2020-09" db="EMBL/GenBank/DDBJ databases">
        <authorList>
            <person name="Sun Q."/>
            <person name="Ohkuma M."/>
        </authorList>
    </citation>
    <scope>NUCLEOTIDE SEQUENCE</scope>
    <source>
        <strain evidence="3">JCM 18487</strain>
    </source>
</reference>
<dbReference type="AlphaFoldDB" id="A0A917KCF8"/>
<dbReference type="GO" id="GO:0009240">
    <property type="term" value="P:isopentenyl diphosphate biosynthetic process"/>
    <property type="evidence" value="ECO:0007669"/>
    <property type="project" value="TreeGrafter"/>
</dbReference>
<feature type="compositionally biased region" description="Basic and acidic residues" evidence="1">
    <location>
        <begin position="260"/>
        <end position="272"/>
    </location>
</feature>
<accession>A0A917KCF8</accession>
<feature type="region of interest" description="Disordered" evidence="1">
    <location>
        <begin position="248"/>
        <end position="272"/>
    </location>
</feature>
<organism evidence="3 4">
    <name type="scientific">Alicyclobacillus cellulosilyticus</name>
    <dbReference type="NCBI Taxonomy" id="1003997"/>
    <lineage>
        <taxon>Bacteria</taxon>
        <taxon>Bacillati</taxon>
        <taxon>Bacillota</taxon>
        <taxon>Bacilli</taxon>
        <taxon>Bacillales</taxon>
        <taxon>Alicyclobacillaceae</taxon>
        <taxon>Alicyclobacillus</taxon>
    </lineage>
</organism>
<evidence type="ECO:0000259" key="2">
    <source>
        <dbReference type="PROSITE" id="PS51462"/>
    </source>
</evidence>
<sequence length="272" mass="31077">MSNEREAHGQRCEPDDEEWVDVYDEDGRMLGEVRRHDAHRLGLWHRTFHGWVVRCADDGWRVVVQRRHAAKERHPGRLDVSVAGHLRAGETWRDGVREFAEELGLVVRPDDLTYLGEFRHVDADGANWCDREIWTVFLYVLPAADPIVWRFHPREVAALYEARLPDLIALFCGDREMVEMTRLPHHGTPVCGGAQAHAGMPCATERNLRETARRDDFVPRPWSYYVTVLERMERARARLGVSLTACAGAAPKPKAPQHATSREPDGPERPEG</sequence>